<sequence length="91" mass="10265">MSDDAVEKVVYDQDVLIIWKDQVYRIPENEWKGKKPEPISDHVRVEELVKFGAAVASIPTYESNDSADKVAPTNYGMTCFLLNIDVIKGGY</sequence>
<proteinExistence type="predicted"/>
<protein>
    <submittedName>
        <fullName evidence="1">Uncharacterized protein</fullName>
    </submittedName>
</protein>
<evidence type="ECO:0000313" key="2">
    <source>
        <dbReference type="Proteomes" id="UP000680706"/>
    </source>
</evidence>
<gene>
    <name evidence="1" type="ORF">KGB56_17085</name>
</gene>
<organism evidence="1 2">
    <name type="scientific">Pseudovibrio brasiliensis</name>
    <dbReference type="NCBI Taxonomy" id="1898042"/>
    <lineage>
        <taxon>Bacteria</taxon>
        <taxon>Pseudomonadati</taxon>
        <taxon>Pseudomonadota</taxon>
        <taxon>Alphaproteobacteria</taxon>
        <taxon>Hyphomicrobiales</taxon>
        <taxon>Stappiaceae</taxon>
        <taxon>Pseudovibrio</taxon>
    </lineage>
</organism>
<name>A0ABX8AMC7_9HYPH</name>
<reference evidence="1 2" key="1">
    <citation type="journal article" date="2021" name="Angew. Chem. Int. Ed. Engl.">
        <title>A novel family of nonribosomal peptides modulate collective behavior in Pseudovibrio bacteria isolated from marine sponges.</title>
        <authorList>
            <person name="Ioca L.P."/>
            <person name="Dai Y."/>
            <person name="Kunakom S."/>
            <person name="Diaz-Espinosa J."/>
            <person name="Krunic A."/>
            <person name="Crnkovic C.M."/>
            <person name="Orjala J."/>
            <person name="Sanchez L.M."/>
            <person name="Ferreira A.G."/>
            <person name="Berlinck R.G.S."/>
            <person name="Eustaquio A.S."/>
        </authorList>
    </citation>
    <scope>NUCLEOTIDE SEQUENCE [LARGE SCALE GENOMIC DNA]</scope>
    <source>
        <strain evidence="1 2">Ab134</strain>
    </source>
</reference>
<dbReference type="Proteomes" id="UP000680706">
    <property type="component" value="Chromosome"/>
</dbReference>
<dbReference type="RefSeq" id="WP_075700636.1">
    <property type="nucleotide sequence ID" value="NZ_CP074126.1"/>
</dbReference>
<evidence type="ECO:0000313" key="1">
    <source>
        <dbReference type="EMBL" id="QUS55060.1"/>
    </source>
</evidence>
<accession>A0ABX8AMC7</accession>
<keyword evidence="2" id="KW-1185">Reference proteome</keyword>
<dbReference type="EMBL" id="CP074126">
    <property type="protein sequence ID" value="QUS55060.1"/>
    <property type="molecule type" value="Genomic_DNA"/>
</dbReference>